<evidence type="ECO:0000256" key="1">
    <source>
        <dbReference type="SAM" id="MobiDB-lite"/>
    </source>
</evidence>
<protein>
    <submittedName>
        <fullName evidence="2">Uncharacterized protein</fullName>
    </submittedName>
</protein>
<sequence length="59" mass="6758">MTRLGNEERPARTAERSSNATPARWQRRPRGSGDGRQRRAVRTAARGRRAVEEQQRRGS</sequence>
<dbReference type="EMBL" id="JBBNAG010000001">
    <property type="protein sequence ID" value="KAK9167610.1"/>
    <property type="molecule type" value="Genomic_DNA"/>
</dbReference>
<reference evidence="2 3" key="1">
    <citation type="submission" date="2024-01" db="EMBL/GenBank/DDBJ databases">
        <title>Genome assemblies of Stephania.</title>
        <authorList>
            <person name="Yang L."/>
        </authorList>
    </citation>
    <scope>NUCLEOTIDE SEQUENCE [LARGE SCALE GENOMIC DNA]</scope>
    <source>
        <strain evidence="2">JXDWG</strain>
        <tissue evidence="2">Leaf</tissue>
    </source>
</reference>
<gene>
    <name evidence="2" type="ORF">Scep_002801</name>
</gene>
<feature type="compositionally biased region" description="Basic and acidic residues" evidence="1">
    <location>
        <begin position="49"/>
        <end position="59"/>
    </location>
</feature>
<proteinExistence type="predicted"/>
<dbReference type="AlphaFoldDB" id="A0AAP0LDE3"/>
<feature type="region of interest" description="Disordered" evidence="1">
    <location>
        <begin position="1"/>
        <end position="59"/>
    </location>
</feature>
<evidence type="ECO:0000313" key="3">
    <source>
        <dbReference type="Proteomes" id="UP001419268"/>
    </source>
</evidence>
<name>A0AAP0LDE3_9MAGN</name>
<organism evidence="2 3">
    <name type="scientific">Stephania cephalantha</name>
    <dbReference type="NCBI Taxonomy" id="152367"/>
    <lineage>
        <taxon>Eukaryota</taxon>
        <taxon>Viridiplantae</taxon>
        <taxon>Streptophyta</taxon>
        <taxon>Embryophyta</taxon>
        <taxon>Tracheophyta</taxon>
        <taxon>Spermatophyta</taxon>
        <taxon>Magnoliopsida</taxon>
        <taxon>Ranunculales</taxon>
        <taxon>Menispermaceae</taxon>
        <taxon>Menispermoideae</taxon>
        <taxon>Cissampelideae</taxon>
        <taxon>Stephania</taxon>
    </lineage>
</organism>
<evidence type="ECO:0000313" key="2">
    <source>
        <dbReference type="EMBL" id="KAK9167610.1"/>
    </source>
</evidence>
<keyword evidence="3" id="KW-1185">Reference proteome</keyword>
<feature type="compositionally biased region" description="Basic and acidic residues" evidence="1">
    <location>
        <begin position="1"/>
        <end position="15"/>
    </location>
</feature>
<comment type="caution">
    <text evidence="2">The sequence shown here is derived from an EMBL/GenBank/DDBJ whole genome shotgun (WGS) entry which is preliminary data.</text>
</comment>
<accession>A0AAP0LDE3</accession>
<dbReference type="Proteomes" id="UP001419268">
    <property type="component" value="Unassembled WGS sequence"/>
</dbReference>
<feature type="compositionally biased region" description="Basic residues" evidence="1">
    <location>
        <begin position="38"/>
        <end position="48"/>
    </location>
</feature>